<dbReference type="RefSeq" id="WP_188514675.1">
    <property type="nucleotide sequence ID" value="NZ_BMGD01000004.1"/>
</dbReference>
<dbReference type="InterPro" id="IPR045851">
    <property type="entry name" value="AMP-bd_C_sf"/>
</dbReference>
<dbReference type="InterPro" id="IPR042099">
    <property type="entry name" value="ANL_N_sf"/>
</dbReference>
<name>A0ABQ1JFU1_9SPHN</name>
<dbReference type="SUPFAM" id="SSF56801">
    <property type="entry name" value="Acetyl-CoA synthetase-like"/>
    <property type="match status" value="1"/>
</dbReference>
<protein>
    <submittedName>
        <fullName evidence="3">Fatty acid--CoA ligase</fullName>
    </submittedName>
</protein>
<dbReference type="InterPro" id="IPR000873">
    <property type="entry name" value="AMP-dep_synth/lig_dom"/>
</dbReference>
<dbReference type="GO" id="GO:0016874">
    <property type="term" value="F:ligase activity"/>
    <property type="evidence" value="ECO:0007669"/>
    <property type="project" value="UniProtKB-KW"/>
</dbReference>
<keyword evidence="4" id="KW-1185">Reference proteome</keyword>
<dbReference type="Gene3D" id="3.30.300.30">
    <property type="match status" value="1"/>
</dbReference>
<evidence type="ECO:0000259" key="1">
    <source>
        <dbReference type="Pfam" id="PF00501"/>
    </source>
</evidence>
<dbReference type="PANTHER" id="PTHR43767:SF1">
    <property type="entry name" value="NONRIBOSOMAL PEPTIDE SYNTHASE PES1 (EUROFUNG)-RELATED"/>
    <property type="match status" value="1"/>
</dbReference>
<gene>
    <name evidence="3" type="ORF">GCM10010833_23890</name>
</gene>
<feature type="domain" description="AMP-dependent synthetase/ligase" evidence="1">
    <location>
        <begin position="70"/>
        <end position="450"/>
    </location>
</feature>
<dbReference type="InterPro" id="IPR020845">
    <property type="entry name" value="AMP-binding_CS"/>
</dbReference>
<reference evidence="4" key="1">
    <citation type="journal article" date="2019" name="Int. J. Syst. Evol. Microbiol.">
        <title>The Global Catalogue of Microorganisms (GCM) 10K type strain sequencing project: providing services to taxonomists for standard genome sequencing and annotation.</title>
        <authorList>
            <consortium name="The Broad Institute Genomics Platform"/>
            <consortium name="The Broad Institute Genome Sequencing Center for Infectious Disease"/>
            <person name="Wu L."/>
            <person name="Ma J."/>
        </authorList>
    </citation>
    <scope>NUCLEOTIDE SEQUENCE [LARGE SCALE GENOMIC DNA]</scope>
    <source>
        <strain evidence="4">CGMCC 1.12851</strain>
    </source>
</reference>
<organism evidence="3 4">
    <name type="scientific">Blastomonas aquatica</name>
    <dbReference type="NCBI Taxonomy" id="1510276"/>
    <lineage>
        <taxon>Bacteria</taxon>
        <taxon>Pseudomonadati</taxon>
        <taxon>Pseudomonadota</taxon>
        <taxon>Alphaproteobacteria</taxon>
        <taxon>Sphingomonadales</taxon>
        <taxon>Sphingomonadaceae</taxon>
        <taxon>Blastomonas</taxon>
    </lineage>
</organism>
<evidence type="ECO:0000313" key="3">
    <source>
        <dbReference type="EMBL" id="GGB67930.1"/>
    </source>
</evidence>
<dbReference type="PANTHER" id="PTHR43767">
    <property type="entry name" value="LONG-CHAIN-FATTY-ACID--COA LIGASE"/>
    <property type="match status" value="1"/>
</dbReference>
<dbReference type="PROSITE" id="PS00455">
    <property type="entry name" value="AMP_BINDING"/>
    <property type="match status" value="1"/>
</dbReference>
<dbReference type="InterPro" id="IPR025110">
    <property type="entry name" value="AMP-bd_C"/>
</dbReference>
<evidence type="ECO:0000313" key="4">
    <source>
        <dbReference type="Proteomes" id="UP000614261"/>
    </source>
</evidence>
<keyword evidence="3" id="KW-0436">Ligase</keyword>
<dbReference type="Pfam" id="PF00501">
    <property type="entry name" value="AMP-binding"/>
    <property type="match status" value="1"/>
</dbReference>
<dbReference type="EMBL" id="BMGD01000004">
    <property type="protein sequence ID" value="GGB67930.1"/>
    <property type="molecule type" value="Genomic_DNA"/>
</dbReference>
<evidence type="ECO:0000259" key="2">
    <source>
        <dbReference type="Pfam" id="PF13193"/>
    </source>
</evidence>
<accession>A0ABQ1JFU1</accession>
<proteinExistence type="predicted"/>
<dbReference type="Proteomes" id="UP000614261">
    <property type="component" value="Unassembled WGS sequence"/>
</dbReference>
<dbReference type="Gene3D" id="3.40.50.12780">
    <property type="entry name" value="N-terminal domain of ligase-like"/>
    <property type="match status" value="1"/>
</dbReference>
<dbReference type="Pfam" id="PF13193">
    <property type="entry name" value="AMP-binding_C"/>
    <property type="match status" value="1"/>
</dbReference>
<feature type="domain" description="AMP-binding enzyme C-terminal" evidence="2">
    <location>
        <begin position="500"/>
        <end position="576"/>
    </location>
</feature>
<dbReference type="InterPro" id="IPR050237">
    <property type="entry name" value="ATP-dep_AMP-bd_enzyme"/>
</dbReference>
<sequence>MTLTETAIPPEDRDIDAWTAPAGWPAMALPQIEAMLCAAGQPFEMETIEIDGIATRCWKYAPPSLAALAQIARGHGDKTFVVYEDERVSYESWFRATATLADHLRAVGIAKGDRVALAMRNLPEWPVAFFAIVSIGAIAVPLNAWWTGGELAYGIADSGAKLLIADAERLDRIMPHLDDLSSLQAMLISRSTGGLPDRATRLEDVVGSPPAYGELADADLPVTDIHPDDAATIFYTSGTTGNPKGALGSHRNMTTNIMTSAYAGVRSCLRRGEAPPTPEPAVMLTVIPLFHVTACSAGMTGIMFGGSTMVFMHKWDPQKALEIIERERVTATGGVPTIAWQLIEHPDRDKYDLSSLKSISYGGAPSAPELVRKIREVFGALPGNGWGMTETMATVTSHTAEDYLNRPDSCGPAVPVCDLKIVDADGVTEMPVGEVGELWARGPQIVKGYWNKPEATAATFVDGWVRTGDLARLDGEGFCYIVDRAKDMIIRGGENIYSSEVENALYDHPAVTDAALIGLPHRTLGEEPAAIVHLAPGTSASEAELQAWVRERLAAFKVPVRIVFCEETLPRNANGKILKKDLAGLFG</sequence>
<comment type="caution">
    <text evidence="3">The sequence shown here is derived from an EMBL/GenBank/DDBJ whole genome shotgun (WGS) entry which is preliminary data.</text>
</comment>